<dbReference type="Proteomes" id="UP000476064">
    <property type="component" value="Chromosome"/>
</dbReference>
<protein>
    <submittedName>
        <fullName evidence="1">Uncharacterized protein</fullName>
    </submittedName>
</protein>
<sequence>MHKIQNDGSVQDEVWVVGRNIPLGVQYYENAFAIRDTNNYRPNLDLSGFQRFQIWAFNSMDQDISVTLQKLDLGAPQNIQQWNGTAWAVAQITVPKGSTYYLLNTALPCLDRPFESLALRISASVAPTSGSITIKVVGVPN</sequence>
<keyword evidence="2" id="KW-1185">Reference proteome</keyword>
<evidence type="ECO:0000313" key="2">
    <source>
        <dbReference type="Proteomes" id="UP000476064"/>
    </source>
</evidence>
<organism evidence="1 2">
    <name type="scientific">Paenibacillus lycopersici</name>
    <dbReference type="NCBI Taxonomy" id="2704462"/>
    <lineage>
        <taxon>Bacteria</taxon>
        <taxon>Bacillati</taxon>
        <taxon>Bacillota</taxon>
        <taxon>Bacilli</taxon>
        <taxon>Bacillales</taxon>
        <taxon>Paenibacillaceae</taxon>
        <taxon>Paenibacillus</taxon>
    </lineage>
</organism>
<gene>
    <name evidence="1" type="ORF">GXP70_18130</name>
</gene>
<dbReference type="AlphaFoldDB" id="A0A6C0G1D6"/>
<dbReference type="RefSeq" id="WP_162358142.1">
    <property type="nucleotide sequence ID" value="NZ_CP048209.1"/>
</dbReference>
<name>A0A6C0G1D6_9BACL</name>
<proteinExistence type="predicted"/>
<evidence type="ECO:0000313" key="1">
    <source>
        <dbReference type="EMBL" id="QHT61703.1"/>
    </source>
</evidence>
<accession>A0A6C0G1D6</accession>
<dbReference type="KEGG" id="plyc:GXP70_18130"/>
<dbReference type="EMBL" id="CP048209">
    <property type="protein sequence ID" value="QHT61703.1"/>
    <property type="molecule type" value="Genomic_DNA"/>
</dbReference>
<reference evidence="1 2" key="1">
    <citation type="submission" date="2020-01" db="EMBL/GenBank/DDBJ databases">
        <title>Paenibacillus sp. nov., isolated from tomato rhizosphere.</title>
        <authorList>
            <person name="Weon H.-Y."/>
            <person name="Lee S.A."/>
        </authorList>
    </citation>
    <scope>NUCLEOTIDE SEQUENCE [LARGE SCALE GENOMIC DNA]</scope>
    <source>
        <strain evidence="1 2">12200R-189</strain>
    </source>
</reference>